<protein>
    <submittedName>
        <fullName evidence="1">Uncharacterized protein</fullName>
    </submittedName>
</protein>
<evidence type="ECO:0000313" key="1">
    <source>
        <dbReference type="EMBL" id="JAD35493.1"/>
    </source>
</evidence>
<name>A0A0A9T660_ARUDO</name>
<reference evidence="1" key="2">
    <citation type="journal article" date="2015" name="Data Brief">
        <title>Shoot transcriptome of the giant reed, Arundo donax.</title>
        <authorList>
            <person name="Barrero R.A."/>
            <person name="Guerrero F.D."/>
            <person name="Moolhuijzen P."/>
            <person name="Goolsby J.A."/>
            <person name="Tidwell J."/>
            <person name="Bellgard S.E."/>
            <person name="Bellgard M.I."/>
        </authorList>
    </citation>
    <scope>NUCLEOTIDE SEQUENCE</scope>
    <source>
        <tissue evidence="1">Shoot tissue taken approximately 20 cm above the soil surface</tissue>
    </source>
</reference>
<reference evidence="1" key="1">
    <citation type="submission" date="2014-09" db="EMBL/GenBank/DDBJ databases">
        <authorList>
            <person name="Magalhaes I.L.F."/>
            <person name="Oliveira U."/>
            <person name="Santos F.R."/>
            <person name="Vidigal T.H.D.A."/>
            <person name="Brescovit A.D."/>
            <person name="Santos A.J."/>
        </authorList>
    </citation>
    <scope>NUCLEOTIDE SEQUENCE</scope>
    <source>
        <tissue evidence="1">Shoot tissue taken approximately 20 cm above the soil surface</tissue>
    </source>
</reference>
<dbReference type="EMBL" id="GBRH01262402">
    <property type="protein sequence ID" value="JAD35493.1"/>
    <property type="molecule type" value="Transcribed_RNA"/>
</dbReference>
<sequence length="33" mass="3975">MDTFSFLNSLHQNFLLPLEMTILHMMFLPTFED</sequence>
<dbReference type="AlphaFoldDB" id="A0A0A9T660"/>
<accession>A0A0A9T660</accession>
<organism evidence="1">
    <name type="scientific">Arundo donax</name>
    <name type="common">Giant reed</name>
    <name type="synonym">Donax arundinaceus</name>
    <dbReference type="NCBI Taxonomy" id="35708"/>
    <lineage>
        <taxon>Eukaryota</taxon>
        <taxon>Viridiplantae</taxon>
        <taxon>Streptophyta</taxon>
        <taxon>Embryophyta</taxon>
        <taxon>Tracheophyta</taxon>
        <taxon>Spermatophyta</taxon>
        <taxon>Magnoliopsida</taxon>
        <taxon>Liliopsida</taxon>
        <taxon>Poales</taxon>
        <taxon>Poaceae</taxon>
        <taxon>PACMAD clade</taxon>
        <taxon>Arundinoideae</taxon>
        <taxon>Arundineae</taxon>
        <taxon>Arundo</taxon>
    </lineage>
</organism>
<proteinExistence type="predicted"/>